<comment type="caution">
    <text evidence="2">The sequence shown here is derived from an EMBL/GenBank/DDBJ whole genome shotgun (WGS) entry which is preliminary data.</text>
</comment>
<name>A0ABX0QRA3_9BACT</name>
<dbReference type="SUPFAM" id="SSF69754">
    <property type="entry name" value="Ribosome binding protein Y (YfiA homologue)"/>
    <property type="match status" value="1"/>
</dbReference>
<reference evidence="2" key="1">
    <citation type="submission" date="2024-05" db="EMBL/GenBank/DDBJ databases">
        <authorList>
            <person name="Jung D.-H."/>
        </authorList>
    </citation>
    <scope>NUCLEOTIDE SEQUENCE</scope>
    <source>
        <strain evidence="2">JA-25</strain>
    </source>
</reference>
<dbReference type="EMBL" id="WAEL01000011">
    <property type="protein sequence ID" value="NID13273.1"/>
    <property type="molecule type" value="Genomic_DNA"/>
</dbReference>
<dbReference type="Pfam" id="PF02482">
    <property type="entry name" value="Ribosomal_S30AE"/>
    <property type="match status" value="1"/>
</dbReference>
<dbReference type="RefSeq" id="WP_085413215.1">
    <property type="nucleotide sequence ID" value="NZ_WAEL01000011.1"/>
</dbReference>
<keyword evidence="3" id="KW-1185">Reference proteome</keyword>
<feature type="compositionally biased region" description="Acidic residues" evidence="1">
    <location>
        <begin position="114"/>
        <end position="123"/>
    </location>
</feature>
<evidence type="ECO:0000256" key="1">
    <source>
        <dbReference type="SAM" id="MobiDB-lite"/>
    </source>
</evidence>
<accession>A0ABX0QRA3</accession>
<dbReference type="InterPro" id="IPR003489">
    <property type="entry name" value="RHF/RaiA"/>
</dbReference>
<dbReference type="InterPro" id="IPR036567">
    <property type="entry name" value="RHF-like"/>
</dbReference>
<dbReference type="Gene3D" id="3.30.160.100">
    <property type="entry name" value="Ribosome hibernation promotion factor-like"/>
    <property type="match status" value="1"/>
</dbReference>
<feature type="region of interest" description="Disordered" evidence="1">
    <location>
        <begin position="103"/>
        <end position="123"/>
    </location>
</feature>
<organism evidence="2 3">
    <name type="scientific">Fibrivirga algicola</name>
    <dbReference type="NCBI Taxonomy" id="2950420"/>
    <lineage>
        <taxon>Bacteria</taxon>
        <taxon>Pseudomonadati</taxon>
        <taxon>Bacteroidota</taxon>
        <taxon>Cytophagia</taxon>
        <taxon>Cytophagales</taxon>
        <taxon>Spirosomataceae</taxon>
        <taxon>Fibrivirga</taxon>
    </lineage>
</organism>
<evidence type="ECO:0000313" key="2">
    <source>
        <dbReference type="EMBL" id="NID13273.1"/>
    </source>
</evidence>
<sequence>MRVQTHAVHFTADQSLLDFIQKKLNKLDTFHDRIVSAEVFLKLDGAETAKVKDKIVEVRLNIPGKELFVVERNKSFEAAIEHLMDVMKDKLVRCKEKRTDFSSPAITKAKAQQEEEAVEQDEY</sequence>
<dbReference type="CDD" id="cd00552">
    <property type="entry name" value="RaiA"/>
    <property type="match status" value="1"/>
</dbReference>
<protein>
    <submittedName>
        <fullName evidence="2">HPF/RaiA family ribosome-associated protein</fullName>
    </submittedName>
</protein>
<evidence type="ECO:0000313" key="3">
    <source>
        <dbReference type="Proteomes" id="UP000606008"/>
    </source>
</evidence>
<proteinExistence type="predicted"/>
<dbReference type="Proteomes" id="UP000606008">
    <property type="component" value="Unassembled WGS sequence"/>
</dbReference>
<gene>
    <name evidence="2" type="ORF">F7231_24090</name>
</gene>